<dbReference type="OrthoDB" id="9903255at2759"/>
<evidence type="ECO:0000313" key="3">
    <source>
        <dbReference type="EMBL" id="KAG9468471.1"/>
    </source>
</evidence>
<dbReference type="SUPFAM" id="SSF56574">
    <property type="entry name" value="Serpins"/>
    <property type="match status" value="1"/>
</dbReference>
<evidence type="ECO:0000259" key="2">
    <source>
        <dbReference type="Pfam" id="PF00079"/>
    </source>
</evidence>
<dbReference type="InterPro" id="IPR042185">
    <property type="entry name" value="Serpin_sf_2"/>
</dbReference>
<evidence type="ECO:0000256" key="1">
    <source>
        <dbReference type="SAM" id="SignalP"/>
    </source>
</evidence>
<gene>
    <name evidence="3" type="ORF">GDO78_022694</name>
</gene>
<keyword evidence="1" id="KW-0732">Signal</keyword>
<dbReference type="InterPro" id="IPR023796">
    <property type="entry name" value="Serpin_dom"/>
</dbReference>
<dbReference type="EMBL" id="WNTK01000869">
    <property type="protein sequence ID" value="KAG9468471.1"/>
    <property type="molecule type" value="Genomic_DNA"/>
</dbReference>
<protein>
    <recommendedName>
        <fullName evidence="2">Serpin domain-containing protein</fullName>
    </recommendedName>
</protein>
<name>A0A8J6JRL3_ELECQ</name>
<dbReference type="Pfam" id="PF00079">
    <property type="entry name" value="Serpin"/>
    <property type="match status" value="1"/>
</dbReference>
<feature type="domain" description="Serpin" evidence="2">
    <location>
        <begin position="149"/>
        <end position="222"/>
    </location>
</feature>
<reference evidence="3" key="1">
    <citation type="thesis" date="2020" institute="ProQuest LLC" country="789 East Eisenhower Parkway, Ann Arbor, MI, USA">
        <title>Comparative Genomics and Chromosome Evolution.</title>
        <authorList>
            <person name="Mudd A.B."/>
        </authorList>
    </citation>
    <scope>NUCLEOTIDE SEQUENCE</scope>
    <source>
        <strain evidence="3">HN-11 Male</strain>
        <tissue evidence="3">Kidney and liver</tissue>
    </source>
</reference>
<accession>A0A8J6JRL3</accession>
<dbReference type="Gene3D" id="2.30.39.10">
    <property type="entry name" value="Alpha-1-antitrypsin, domain 1"/>
    <property type="match status" value="1"/>
</dbReference>
<dbReference type="AlphaFoldDB" id="A0A8J6JRL3"/>
<dbReference type="Proteomes" id="UP000770717">
    <property type="component" value="Unassembled WGS sequence"/>
</dbReference>
<dbReference type="InterPro" id="IPR036186">
    <property type="entry name" value="Serpin_sf"/>
</dbReference>
<organism evidence="3 4">
    <name type="scientific">Eleutherodactylus coqui</name>
    <name type="common">Puerto Rican coqui</name>
    <dbReference type="NCBI Taxonomy" id="57060"/>
    <lineage>
        <taxon>Eukaryota</taxon>
        <taxon>Metazoa</taxon>
        <taxon>Chordata</taxon>
        <taxon>Craniata</taxon>
        <taxon>Vertebrata</taxon>
        <taxon>Euteleostomi</taxon>
        <taxon>Amphibia</taxon>
        <taxon>Batrachia</taxon>
        <taxon>Anura</taxon>
        <taxon>Neobatrachia</taxon>
        <taxon>Hyloidea</taxon>
        <taxon>Eleutherodactylidae</taxon>
        <taxon>Eleutherodactylinae</taxon>
        <taxon>Eleutherodactylus</taxon>
        <taxon>Eleutherodactylus</taxon>
    </lineage>
</organism>
<dbReference type="Gene3D" id="3.30.497.10">
    <property type="entry name" value="Antithrombin, subunit I, domain 2"/>
    <property type="match status" value="1"/>
</dbReference>
<feature type="signal peptide" evidence="1">
    <location>
        <begin position="1"/>
        <end position="19"/>
    </location>
</feature>
<proteinExistence type="predicted"/>
<sequence>MRVLLFLCVGASLVHLGVQDYSFMTVTIPKNMPPETPTDYVLVAVGVSFNALSSVYENLINPGSTPPPADAVTIFLSKFKSPANKNNIVIATDFNNPTDAKTKLNNYITQHTSGKINNFFSDFEKNTDAVVLSCADKWKIPLSGGNSYMVQLTGQYNTMTNKEMGFTIVEVPKDQFMTLMYIIPDEGKLASVQAAANKMNLEMWRKSLTRQVVNLTVPRATLYVCGTMIAEIANLDGYYYIKNKFSSRMSLTYP</sequence>
<keyword evidence="4" id="KW-1185">Reference proteome</keyword>
<comment type="caution">
    <text evidence="3">The sequence shown here is derived from an EMBL/GenBank/DDBJ whole genome shotgun (WGS) entry which is preliminary data.</text>
</comment>
<dbReference type="InterPro" id="IPR042178">
    <property type="entry name" value="Serpin_sf_1"/>
</dbReference>
<evidence type="ECO:0000313" key="4">
    <source>
        <dbReference type="Proteomes" id="UP000770717"/>
    </source>
</evidence>
<feature type="chain" id="PRO_5035261590" description="Serpin domain-containing protein" evidence="1">
    <location>
        <begin position="20"/>
        <end position="254"/>
    </location>
</feature>